<protein>
    <submittedName>
        <fullName evidence="2">MCE family protein</fullName>
    </submittedName>
</protein>
<evidence type="ECO:0000313" key="2">
    <source>
        <dbReference type="EMBL" id="TXB66484.1"/>
    </source>
</evidence>
<organism evidence="2 3">
    <name type="scientific">Phaeodactylibacter luteus</name>
    <dbReference type="NCBI Taxonomy" id="1564516"/>
    <lineage>
        <taxon>Bacteria</taxon>
        <taxon>Pseudomonadati</taxon>
        <taxon>Bacteroidota</taxon>
        <taxon>Saprospiria</taxon>
        <taxon>Saprospirales</taxon>
        <taxon>Haliscomenobacteraceae</taxon>
        <taxon>Phaeodactylibacter</taxon>
    </lineage>
</organism>
<reference evidence="2 3" key="1">
    <citation type="submission" date="2019-08" db="EMBL/GenBank/DDBJ databases">
        <title>Genome of Phaeodactylibacter luteus.</title>
        <authorList>
            <person name="Bowman J.P."/>
        </authorList>
    </citation>
    <scope>NUCLEOTIDE SEQUENCE [LARGE SCALE GENOMIC DNA]</scope>
    <source>
        <strain evidence="2 3">KCTC 42180</strain>
    </source>
</reference>
<proteinExistence type="predicted"/>
<dbReference type="Pfam" id="PF02470">
    <property type="entry name" value="MlaD"/>
    <property type="match status" value="1"/>
</dbReference>
<dbReference type="EMBL" id="VOOR01000007">
    <property type="protein sequence ID" value="TXB66484.1"/>
    <property type="molecule type" value="Genomic_DNA"/>
</dbReference>
<evidence type="ECO:0000259" key="1">
    <source>
        <dbReference type="Pfam" id="PF02470"/>
    </source>
</evidence>
<feature type="domain" description="Mce/MlaD" evidence="1">
    <location>
        <begin position="127"/>
        <end position="203"/>
    </location>
</feature>
<comment type="caution">
    <text evidence="2">The sequence shown here is derived from an EMBL/GenBank/DDBJ whole genome shotgun (WGS) entry which is preliminary data.</text>
</comment>
<accession>A0A5C6RWP4</accession>
<dbReference type="Gene3D" id="1.10.287.950">
    <property type="entry name" value="Methyl-accepting chemotaxis protein"/>
    <property type="match status" value="1"/>
</dbReference>
<dbReference type="AlphaFoldDB" id="A0A5C6RWP4"/>
<gene>
    <name evidence="2" type="ORF">FRY97_04645</name>
</gene>
<name>A0A5C6RWP4_9BACT</name>
<dbReference type="PANTHER" id="PTHR33371">
    <property type="entry name" value="INTERMEMBRANE PHOSPHOLIPID TRANSPORT SYSTEM BINDING PROTEIN MLAD-RELATED"/>
    <property type="match status" value="1"/>
</dbReference>
<dbReference type="InterPro" id="IPR052336">
    <property type="entry name" value="MlaD_Phospholipid_Transporter"/>
</dbReference>
<dbReference type="Proteomes" id="UP000321580">
    <property type="component" value="Unassembled WGS sequence"/>
</dbReference>
<sequence length="437" mass="47171">MIPDTLLKSYKKANSLSIKPAISLPWKKRSSRAKHLKIKALRGLLSWLTKAGSALAWNWPGRYRAGPNFDYSENNYSFLPKQATFAPLKPNTAMSNEVKVGILAIVALAVSYWGYKFILGSNVLLKSNTYTVYYPQVDRMQVGTQVFINGVTVGSVADVSLLNDIDRTVKVVLDLNPDMTIPKDTRAVIVSTGFMGGKAVLLEYDKPCSGDDCAQSGDTLEGVYKDLLGSMVGEDAVADYMSIVQKGLNNVLDSLNAALLSEDSGSPVAEAVRNLNQTLANLNSSTGQLDRMLRASSGNIQGSLKNVEAITANLQANNEKISAILSNADSLSSQLVAADLQATIAEVNATIAQLKGTLAKTDSALGNVNGIVESIGAGEGSLGKLIKDEALYQNLNDVSRKADSLITDFQDRPYRYMPLKSRRKVEKYDRQDAASSN</sequence>
<dbReference type="PANTHER" id="PTHR33371:SF4">
    <property type="entry name" value="INTERMEMBRANE PHOSPHOLIPID TRANSPORT SYSTEM BINDING PROTEIN MLAD"/>
    <property type="match status" value="1"/>
</dbReference>
<evidence type="ECO:0000313" key="3">
    <source>
        <dbReference type="Proteomes" id="UP000321580"/>
    </source>
</evidence>
<keyword evidence="3" id="KW-1185">Reference proteome</keyword>
<dbReference type="InterPro" id="IPR003399">
    <property type="entry name" value="Mce/MlaD"/>
</dbReference>
<dbReference type="OrthoDB" id="9769132at2"/>